<dbReference type="GO" id="GO:0005730">
    <property type="term" value="C:nucleolus"/>
    <property type="evidence" value="ECO:0007669"/>
    <property type="project" value="InterPro"/>
</dbReference>
<protein>
    <recommendedName>
        <fullName evidence="9">DNA polymerase V</fullName>
    </recommendedName>
</protein>
<feature type="compositionally biased region" description="Basic and acidic residues" evidence="4">
    <location>
        <begin position="27"/>
        <end position="37"/>
    </location>
</feature>
<dbReference type="PANTHER" id="PTHR13213">
    <property type="entry name" value="MYB-BINDING PROTEIN 1A FAMILY MEMBER"/>
    <property type="match status" value="1"/>
</dbReference>
<gene>
    <name evidence="5" type="ORF">CB0940_10767</name>
    <name evidence="6" type="ORF">RHO25_012157</name>
</gene>
<dbReference type="GO" id="GO:0000182">
    <property type="term" value="F:rDNA binding"/>
    <property type="evidence" value="ECO:0007669"/>
    <property type="project" value="TreeGrafter"/>
</dbReference>
<feature type="region of interest" description="Disordered" evidence="4">
    <location>
        <begin position="1"/>
        <end position="37"/>
    </location>
</feature>
<comment type="similarity">
    <text evidence="2">Belongs to the MYBBP1A family.</text>
</comment>
<evidence type="ECO:0008006" key="9">
    <source>
        <dbReference type="Google" id="ProtNLM"/>
    </source>
</evidence>
<evidence type="ECO:0000256" key="4">
    <source>
        <dbReference type="SAM" id="MobiDB-lite"/>
    </source>
</evidence>
<dbReference type="Proteomes" id="UP001302367">
    <property type="component" value="Chromosome 8"/>
</dbReference>
<dbReference type="PANTHER" id="PTHR13213:SF2">
    <property type="entry name" value="MYB-BINDING PROTEIN 1A"/>
    <property type="match status" value="1"/>
</dbReference>
<evidence type="ECO:0000256" key="1">
    <source>
        <dbReference type="ARBA" id="ARBA00004123"/>
    </source>
</evidence>
<dbReference type="GO" id="GO:0006355">
    <property type="term" value="P:regulation of DNA-templated transcription"/>
    <property type="evidence" value="ECO:0007669"/>
    <property type="project" value="InterPro"/>
</dbReference>
<evidence type="ECO:0000313" key="8">
    <source>
        <dbReference type="Proteomes" id="UP001302367"/>
    </source>
</evidence>
<feature type="region of interest" description="Disordered" evidence="4">
    <location>
        <begin position="688"/>
        <end position="717"/>
    </location>
</feature>
<keyword evidence="8" id="KW-1185">Reference proteome</keyword>
<sequence>MTGTKRPHEDDEEGGQNVHPTRKQRMGIKEQSSDQKELNRILRKLGEELPEARIEATKELLQHLADDESEFKSRVDRAVTRLVIGVCSGARASRLGFSIALAEVLRFARGGKRSLLSFEEILSKISALTPANDRGGEERNYLLGRMYALHAILLSDILRSASGAEVSSVFDAVSDLALQKEWIRSECGLILVEFLRTPANEDLALPLITALDSKGLLKSPEGVAIWLTAKDNFENVKLPKKVWHHRNPLSSQDRGELTRILLKNAVEVKDNEPAQQNGEGKKKNKASGARQSMPNLAWSVILQHLYQNDDGKDLSQFWEDCVAKPMFSPNSSAERKSLGLQIFSQAIKAAPAELLGDVVHQSIIRCVVDQRSKSDRTLFAASAVPLRTMEARGKTDPAAAAEMVSKLLEVMPPNLDKLSRQTVDSLLAAADPESLVHVVKVINDICRASAEQTDVEKKRRLLADAQLSIIRSRRSQPEQFFKKGDKPAQWLKMALRNMTDLSFLAEQLSTPLSSATRIVFQDRLISALGHMVNLPLDQAVVAPLVVVDRLEAIGTSLGVELESDALTAVREAQKALAKAATKAESKKGSKAVVAKASQLLLSLGILQVYKQEPDGAEVLKDITSHFTSAKSEDSSLLLIELLLSFVAKPSALFRKLAEQVFAAFASEVTADGLQSMISVLEPKETLAGKRELFKEGEEDEEEEDDEEADEDIDMEDVEDASDVEIVGGEVSGAADENDETSDSESSSSESDAEGGAGEDEEAEFDRKLADALGTAGMEDESDDDGSDMDDDEMMAITPHLETIFKERSKRTNNKQENKDAKEDVVNLKNRVLDLLAIYVKSQYANPLAVDLILPLITLARTTTSQPTAQKALDVLETYFDRSKKQKVLPEIDDTEELFKILSNVHDEMRLGGSKIHASACSRGSQFLAKVLVGLDPDHAFKKIGSMYLDLLDEWRKDAKSKIHGNVFNDWHSWTKQR</sequence>
<organism evidence="5 7">
    <name type="scientific">Cercospora beticola</name>
    <name type="common">Sugarbeet leaf spot fungus</name>
    <dbReference type="NCBI Taxonomy" id="122368"/>
    <lineage>
        <taxon>Eukaryota</taxon>
        <taxon>Fungi</taxon>
        <taxon>Dikarya</taxon>
        <taxon>Ascomycota</taxon>
        <taxon>Pezizomycotina</taxon>
        <taxon>Dothideomycetes</taxon>
        <taxon>Dothideomycetidae</taxon>
        <taxon>Mycosphaerellales</taxon>
        <taxon>Mycosphaerellaceae</taxon>
        <taxon>Cercospora</taxon>
    </lineage>
</organism>
<keyword evidence="3" id="KW-0539">Nucleus</keyword>
<dbReference type="InterPro" id="IPR016024">
    <property type="entry name" value="ARM-type_fold"/>
</dbReference>
<comment type="subcellular location">
    <subcellularLocation>
        <location evidence="1">Nucleus</location>
    </subcellularLocation>
</comment>
<accession>A0A2G5HUS5</accession>
<dbReference type="EMBL" id="LKMD01000103">
    <property type="protein sequence ID" value="PIA96043.1"/>
    <property type="molecule type" value="Genomic_DNA"/>
</dbReference>
<feature type="region of interest" description="Disordered" evidence="4">
    <location>
        <begin position="268"/>
        <end position="290"/>
    </location>
</feature>
<evidence type="ECO:0000313" key="6">
    <source>
        <dbReference type="EMBL" id="WPB07496.1"/>
    </source>
</evidence>
<feature type="compositionally biased region" description="Acidic residues" evidence="4">
    <location>
        <begin position="696"/>
        <end position="717"/>
    </location>
</feature>
<evidence type="ECO:0000313" key="7">
    <source>
        <dbReference type="Proteomes" id="UP000230605"/>
    </source>
</evidence>
<proteinExistence type="inferred from homology"/>
<feature type="region of interest" description="Disordered" evidence="4">
    <location>
        <begin position="729"/>
        <end position="763"/>
    </location>
</feature>
<dbReference type="Pfam" id="PF04931">
    <property type="entry name" value="DNA_pol_phi"/>
    <property type="match status" value="1"/>
</dbReference>
<evidence type="ECO:0000256" key="3">
    <source>
        <dbReference type="ARBA" id="ARBA00023242"/>
    </source>
</evidence>
<name>A0A2G5HUS5_CERBT</name>
<feature type="compositionally biased region" description="Acidic residues" evidence="4">
    <location>
        <begin position="750"/>
        <end position="763"/>
    </location>
</feature>
<dbReference type="InterPro" id="IPR007015">
    <property type="entry name" value="DNA_pol_V/MYBBP1A"/>
</dbReference>
<dbReference type="EMBL" id="CP134191">
    <property type="protein sequence ID" value="WPB07496.1"/>
    <property type="molecule type" value="Genomic_DNA"/>
</dbReference>
<dbReference type="SUPFAM" id="SSF48371">
    <property type="entry name" value="ARM repeat"/>
    <property type="match status" value="1"/>
</dbReference>
<evidence type="ECO:0000313" key="5">
    <source>
        <dbReference type="EMBL" id="PIA96043.1"/>
    </source>
</evidence>
<reference evidence="6 8" key="2">
    <citation type="submission" date="2023-09" db="EMBL/GenBank/DDBJ databases">
        <title>Complete-Gapless Cercospora beticola genome.</title>
        <authorList>
            <person name="Wyatt N.A."/>
            <person name="Spanner R.E."/>
            <person name="Bolton M.D."/>
        </authorList>
    </citation>
    <scope>NUCLEOTIDE SEQUENCE [LARGE SCALE GENOMIC DNA]</scope>
    <source>
        <strain evidence="6">Cb09-40</strain>
    </source>
</reference>
<dbReference type="OrthoDB" id="342531at2759"/>
<reference evidence="5 7" key="1">
    <citation type="submission" date="2015-10" db="EMBL/GenBank/DDBJ databases">
        <title>The cercosporin biosynthetic gene cluster was horizontally transferred to several fungal lineages and shown to be expanded in Cercospora beticola based on microsynteny with recipient genomes.</title>
        <authorList>
            <person name="De Jonge R."/>
            <person name="Ebert M.K."/>
            <person name="Suttle J.C."/>
            <person name="Jurick Ii W.M."/>
            <person name="Secor G.A."/>
            <person name="Thomma B.P."/>
            <person name="Van De Peer Y."/>
            <person name="Bolton M.D."/>
        </authorList>
    </citation>
    <scope>NUCLEOTIDE SEQUENCE [LARGE SCALE GENOMIC DNA]</scope>
    <source>
        <strain evidence="5 7">09-40</strain>
    </source>
</reference>
<dbReference type="AlphaFoldDB" id="A0A2G5HUS5"/>
<evidence type="ECO:0000256" key="2">
    <source>
        <dbReference type="ARBA" id="ARBA00006809"/>
    </source>
</evidence>
<dbReference type="Proteomes" id="UP000230605">
    <property type="component" value="Chromosome 8"/>
</dbReference>